<evidence type="ECO:0000256" key="1">
    <source>
        <dbReference type="ARBA" id="ARBA00022614"/>
    </source>
</evidence>
<dbReference type="Pfam" id="PF00560">
    <property type="entry name" value="LRR_1"/>
    <property type="match status" value="2"/>
</dbReference>
<dbReference type="InterPro" id="IPR032675">
    <property type="entry name" value="LRR_dom_sf"/>
</dbReference>
<feature type="domain" description="Leucine-rich repeat-containing N-terminal plant-type" evidence="7">
    <location>
        <begin position="28"/>
        <end position="72"/>
    </location>
</feature>
<evidence type="ECO:0000256" key="5">
    <source>
        <dbReference type="SAM" id="Phobius"/>
    </source>
</evidence>
<dbReference type="Pfam" id="PF08263">
    <property type="entry name" value="LRRNT_2"/>
    <property type="match status" value="1"/>
</dbReference>
<dbReference type="PANTHER" id="PTHR48010:SF55">
    <property type="entry name" value="OS01G0607900 PROTEIN"/>
    <property type="match status" value="1"/>
</dbReference>
<feature type="signal peptide" evidence="6">
    <location>
        <begin position="1"/>
        <end position="24"/>
    </location>
</feature>
<organism evidence="8 9">
    <name type="scientific">Urochloa decumbens</name>
    <dbReference type="NCBI Taxonomy" id="240449"/>
    <lineage>
        <taxon>Eukaryota</taxon>
        <taxon>Viridiplantae</taxon>
        <taxon>Streptophyta</taxon>
        <taxon>Embryophyta</taxon>
        <taxon>Tracheophyta</taxon>
        <taxon>Spermatophyta</taxon>
        <taxon>Magnoliopsida</taxon>
        <taxon>Liliopsida</taxon>
        <taxon>Poales</taxon>
        <taxon>Poaceae</taxon>
        <taxon>PACMAD clade</taxon>
        <taxon>Panicoideae</taxon>
        <taxon>Panicodae</taxon>
        <taxon>Paniceae</taxon>
        <taxon>Melinidinae</taxon>
        <taxon>Urochloa</taxon>
    </lineage>
</organism>
<dbReference type="Proteomes" id="UP001497457">
    <property type="component" value="Chromosome 20rd"/>
</dbReference>
<evidence type="ECO:0000256" key="2">
    <source>
        <dbReference type="ARBA" id="ARBA00022729"/>
    </source>
</evidence>
<keyword evidence="9" id="KW-1185">Reference proteome</keyword>
<evidence type="ECO:0000256" key="3">
    <source>
        <dbReference type="ARBA" id="ARBA00022737"/>
    </source>
</evidence>
<keyword evidence="5" id="KW-0812">Transmembrane</keyword>
<reference evidence="8 9" key="2">
    <citation type="submission" date="2024-10" db="EMBL/GenBank/DDBJ databases">
        <authorList>
            <person name="Ryan C."/>
        </authorList>
    </citation>
    <scope>NUCLEOTIDE SEQUENCE [LARGE SCALE GENOMIC DNA]</scope>
</reference>
<accession>A0ABC9A7J2</accession>
<dbReference type="InterPro" id="IPR001611">
    <property type="entry name" value="Leu-rich_rpt"/>
</dbReference>
<dbReference type="EMBL" id="OZ075130">
    <property type="protein sequence ID" value="CAL4972729.1"/>
    <property type="molecule type" value="Genomic_DNA"/>
</dbReference>
<dbReference type="InterPro" id="IPR013210">
    <property type="entry name" value="LRR_N_plant-typ"/>
</dbReference>
<feature type="chain" id="PRO_5044794568" description="Leucine-rich repeat-containing N-terminal plant-type domain-containing protein" evidence="6">
    <location>
        <begin position="25"/>
        <end position="238"/>
    </location>
</feature>
<evidence type="ECO:0000259" key="7">
    <source>
        <dbReference type="Pfam" id="PF08263"/>
    </source>
</evidence>
<evidence type="ECO:0000256" key="4">
    <source>
        <dbReference type="ARBA" id="ARBA00023180"/>
    </source>
</evidence>
<dbReference type="InterPro" id="IPR050994">
    <property type="entry name" value="At_inactive_RLKs"/>
</dbReference>
<dbReference type="FunFam" id="3.80.10.10:FF:000041">
    <property type="entry name" value="LRR receptor-like serine/threonine-protein kinase ERECTA"/>
    <property type="match status" value="1"/>
</dbReference>
<dbReference type="AlphaFoldDB" id="A0ABC9A7J2"/>
<feature type="transmembrane region" description="Helical" evidence="5">
    <location>
        <begin position="212"/>
        <end position="233"/>
    </location>
</feature>
<keyword evidence="5" id="KW-0472">Membrane</keyword>
<evidence type="ECO:0000313" key="9">
    <source>
        <dbReference type="Proteomes" id="UP001497457"/>
    </source>
</evidence>
<proteinExistence type="predicted"/>
<sequence length="238" mass="26213">MAWMVACGTKLLWFLLLSSSPCFGSELDAQCLKTFKQSVIDPRGILASSWKVFGRHNGFDNYICSFTGVECWSPMDDRVLSLRLSNMGLGGQFPQGLEYCTSLVSLDLSSNNFSGPIPSDIARLLPYLSSLDLSYNLFSGEIPLGISDMVYLNVLFLQRNQLNDNLLSGPIPSALEKYPASAFAGNRELCNAPLVECHGETKRRLIIHDESIIGAVVGFVVGFVAAFNLAHFFSHMIR</sequence>
<dbReference type="PANTHER" id="PTHR48010">
    <property type="entry name" value="OS05G0588300 PROTEIN"/>
    <property type="match status" value="1"/>
</dbReference>
<evidence type="ECO:0000256" key="6">
    <source>
        <dbReference type="SAM" id="SignalP"/>
    </source>
</evidence>
<reference evidence="9" key="1">
    <citation type="submission" date="2024-06" db="EMBL/GenBank/DDBJ databases">
        <authorList>
            <person name="Ryan C."/>
        </authorList>
    </citation>
    <scope>NUCLEOTIDE SEQUENCE [LARGE SCALE GENOMIC DNA]</scope>
</reference>
<evidence type="ECO:0000313" key="8">
    <source>
        <dbReference type="EMBL" id="CAL4972729.1"/>
    </source>
</evidence>
<gene>
    <name evidence="8" type="ORF">URODEC1_LOCUS51454</name>
</gene>
<keyword evidence="4" id="KW-0325">Glycoprotein</keyword>
<protein>
    <recommendedName>
        <fullName evidence="7">Leucine-rich repeat-containing N-terminal plant-type domain-containing protein</fullName>
    </recommendedName>
</protein>
<name>A0ABC9A7J2_9POAL</name>
<dbReference type="SUPFAM" id="SSF52058">
    <property type="entry name" value="L domain-like"/>
    <property type="match status" value="1"/>
</dbReference>
<dbReference type="Gene3D" id="3.80.10.10">
    <property type="entry name" value="Ribonuclease Inhibitor"/>
    <property type="match status" value="2"/>
</dbReference>
<keyword evidence="5" id="KW-1133">Transmembrane helix</keyword>
<keyword evidence="1" id="KW-0433">Leucine-rich repeat</keyword>
<keyword evidence="2 6" id="KW-0732">Signal</keyword>
<keyword evidence="3" id="KW-0677">Repeat</keyword>